<dbReference type="EMBL" id="GBRH01228347">
    <property type="protein sequence ID" value="JAD69548.1"/>
    <property type="molecule type" value="Transcribed_RNA"/>
</dbReference>
<dbReference type="AlphaFoldDB" id="A0A0A9C514"/>
<reference evidence="1" key="1">
    <citation type="submission" date="2014-09" db="EMBL/GenBank/DDBJ databases">
        <authorList>
            <person name="Magalhaes I.L.F."/>
            <person name="Oliveira U."/>
            <person name="Santos F.R."/>
            <person name="Vidigal T.H.D.A."/>
            <person name="Brescovit A.D."/>
            <person name="Santos A.J."/>
        </authorList>
    </citation>
    <scope>NUCLEOTIDE SEQUENCE</scope>
    <source>
        <tissue evidence="1">Shoot tissue taken approximately 20 cm above the soil surface</tissue>
    </source>
</reference>
<evidence type="ECO:0000313" key="1">
    <source>
        <dbReference type="EMBL" id="JAD69548.1"/>
    </source>
</evidence>
<sequence length="127" mass="14116">MIWDDLGFPSYRVGEMPDDGRLCFATLDSQVLRLCARRTGGDDDGWMLERELCLSEVLGSVTDRPICTWLADIDAGRTGKVFIRSFGYGHFSYDMDTGKLDPLTTDDGKDYGHPIFAYFAAPDGSSN</sequence>
<accession>A0A0A9C514</accession>
<reference evidence="1" key="2">
    <citation type="journal article" date="2015" name="Data Brief">
        <title>Shoot transcriptome of the giant reed, Arundo donax.</title>
        <authorList>
            <person name="Barrero R.A."/>
            <person name="Guerrero F.D."/>
            <person name="Moolhuijzen P."/>
            <person name="Goolsby J.A."/>
            <person name="Tidwell J."/>
            <person name="Bellgard S.E."/>
            <person name="Bellgard M.I."/>
        </authorList>
    </citation>
    <scope>NUCLEOTIDE SEQUENCE</scope>
    <source>
        <tissue evidence="1">Shoot tissue taken approximately 20 cm above the soil surface</tissue>
    </source>
</reference>
<proteinExistence type="predicted"/>
<organism evidence="1">
    <name type="scientific">Arundo donax</name>
    <name type="common">Giant reed</name>
    <name type="synonym">Donax arundinaceus</name>
    <dbReference type="NCBI Taxonomy" id="35708"/>
    <lineage>
        <taxon>Eukaryota</taxon>
        <taxon>Viridiplantae</taxon>
        <taxon>Streptophyta</taxon>
        <taxon>Embryophyta</taxon>
        <taxon>Tracheophyta</taxon>
        <taxon>Spermatophyta</taxon>
        <taxon>Magnoliopsida</taxon>
        <taxon>Liliopsida</taxon>
        <taxon>Poales</taxon>
        <taxon>Poaceae</taxon>
        <taxon>PACMAD clade</taxon>
        <taxon>Arundinoideae</taxon>
        <taxon>Arundineae</taxon>
        <taxon>Arundo</taxon>
    </lineage>
</organism>
<protein>
    <recommendedName>
        <fullName evidence="2">DUF1618 domain-containing protein</fullName>
    </recommendedName>
</protein>
<name>A0A0A9C514_ARUDO</name>
<evidence type="ECO:0008006" key="2">
    <source>
        <dbReference type="Google" id="ProtNLM"/>
    </source>
</evidence>